<dbReference type="RefSeq" id="WP_153832688.1">
    <property type="nucleotide sequence ID" value="NZ_WJQT01000011.1"/>
</dbReference>
<reference evidence="5 6" key="1">
    <citation type="submission" date="2019-11" db="EMBL/GenBank/DDBJ databases">
        <title>Characterisation of Fundicoccus ignavus gen. nov. sp. nov., a novel genus of the family Aerococcaceae from bulk tank milk.</title>
        <authorList>
            <person name="Siebert A."/>
            <person name="Huptas C."/>
            <person name="Wenning M."/>
            <person name="Scherer S."/>
            <person name="Doll E.V."/>
        </authorList>
    </citation>
    <scope>NUCLEOTIDE SEQUENCE [LARGE SCALE GENOMIC DNA]</scope>
    <source>
        <strain evidence="5 6">DSM 109652</strain>
    </source>
</reference>
<gene>
    <name evidence="5" type="ORF">GF867_08600</name>
</gene>
<dbReference type="InterPro" id="IPR003817">
    <property type="entry name" value="PS_Dcarbxylase"/>
</dbReference>
<evidence type="ECO:0000313" key="5">
    <source>
        <dbReference type="EMBL" id="MRJ47624.1"/>
    </source>
</evidence>
<protein>
    <submittedName>
        <fullName evidence="5">Phosphatidylserine decarboxylase</fullName>
    </submittedName>
</protein>
<keyword evidence="2" id="KW-0865">Zymogen</keyword>
<comment type="caution">
    <text evidence="5">The sequence shown here is derived from an EMBL/GenBank/DDBJ whole genome shotgun (WGS) entry which is preliminary data.</text>
</comment>
<proteinExistence type="predicted"/>
<evidence type="ECO:0000256" key="3">
    <source>
        <dbReference type="ARBA" id="ARBA00023239"/>
    </source>
</evidence>
<keyword evidence="4" id="KW-0670">Pyruvate</keyword>
<keyword evidence="1" id="KW-0210">Decarboxylase</keyword>
<evidence type="ECO:0000313" key="6">
    <source>
        <dbReference type="Proteomes" id="UP000440066"/>
    </source>
</evidence>
<accession>A0A844C0A2</accession>
<dbReference type="GO" id="GO:0004609">
    <property type="term" value="F:phosphatidylserine decarboxylase activity"/>
    <property type="evidence" value="ECO:0007669"/>
    <property type="project" value="InterPro"/>
</dbReference>
<dbReference type="AlphaFoldDB" id="A0A844C0A2"/>
<sequence>MLKIYDRQQKVVVEVAEYQANLLQQLYGTKWGKYLQPLVTSQWFSKLLSWQDYTPLSEQKIASFVNHYEIELEDYTQQQFKNFAEFFTRRLKVGQRPLSPPGTVLAVADAKLSVFPITESASFNIKGQMYQLSELLVESRFSKLFMGGTLCVYRLGVEDYHRYVASETGRICHRASINGKLHTVRDIALKRVPVFKENHREYCILEHKALGSVMQMEVGSLTVGKIHNYSGRFLYRGIEKGYFSLGGSTILVAYQSGRIVIDEDIVEMSQAGIECQVSLGERVGSYNVK</sequence>
<dbReference type="GO" id="GO:0008654">
    <property type="term" value="P:phospholipid biosynthetic process"/>
    <property type="evidence" value="ECO:0007669"/>
    <property type="project" value="InterPro"/>
</dbReference>
<name>A0A844C0A2_9LACT</name>
<dbReference type="PANTHER" id="PTHR10067">
    <property type="entry name" value="PHOSPHATIDYLSERINE DECARBOXYLASE"/>
    <property type="match status" value="1"/>
</dbReference>
<organism evidence="5 6">
    <name type="scientific">Fundicoccus ignavus</name>
    <dbReference type="NCBI Taxonomy" id="2664442"/>
    <lineage>
        <taxon>Bacteria</taxon>
        <taxon>Bacillati</taxon>
        <taxon>Bacillota</taxon>
        <taxon>Bacilli</taxon>
        <taxon>Lactobacillales</taxon>
        <taxon>Aerococcaceae</taxon>
        <taxon>Fundicoccus</taxon>
    </lineage>
</organism>
<dbReference type="EMBL" id="WJQT01000011">
    <property type="protein sequence ID" value="MRJ47624.1"/>
    <property type="molecule type" value="Genomic_DNA"/>
</dbReference>
<evidence type="ECO:0000256" key="1">
    <source>
        <dbReference type="ARBA" id="ARBA00022793"/>
    </source>
</evidence>
<dbReference type="Pfam" id="PF02666">
    <property type="entry name" value="PS_Dcarbxylase"/>
    <property type="match status" value="1"/>
</dbReference>
<evidence type="ECO:0000256" key="2">
    <source>
        <dbReference type="ARBA" id="ARBA00023145"/>
    </source>
</evidence>
<keyword evidence="3" id="KW-0456">Lyase</keyword>
<dbReference type="Proteomes" id="UP000440066">
    <property type="component" value="Unassembled WGS sequence"/>
</dbReference>
<evidence type="ECO:0000256" key="4">
    <source>
        <dbReference type="ARBA" id="ARBA00023317"/>
    </source>
</evidence>